<gene>
    <name evidence="1" type="ORF">G9W72_004591</name>
</gene>
<sequence>MKTYMTKRELTLHGYLLNNLHVLLELTQYQMDTTNFFIKIKEVKDIAAKIKVLKKSGLIEYDGCDIDIYQLENNIFKITVPHWNFNISNHGLITLYILSKDYDFITDQFLKEE</sequence>
<accession>A0A740PVD3</accession>
<dbReference type="AlphaFoldDB" id="A0A740PVD3"/>
<evidence type="ECO:0000313" key="1">
    <source>
        <dbReference type="EMBL" id="HAF0301445.1"/>
    </source>
</evidence>
<reference evidence="1" key="2">
    <citation type="submission" date="2018-07" db="EMBL/GenBank/DDBJ databases">
        <authorList>
            <consortium name="NCBI Pathogen Detection Project"/>
        </authorList>
    </citation>
    <scope>NUCLEOTIDE SEQUENCE</scope>
    <source>
        <strain evidence="1">09051564_33_guinea_fowl_Incl1_ESC-S_2009</strain>
    </source>
</reference>
<name>A0A740PVD3_SALIN</name>
<dbReference type="EMBL" id="DAATVP010000028">
    <property type="protein sequence ID" value="HAF0301445.1"/>
    <property type="molecule type" value="Genomic_DNA"/>
</dbReference>
<protein>
    <submittedName>
        <fullName evidence="1">Uncharacterized protein</fullName>
    </submittedName>
</protein>
<organism evidence="1">
    <name type="scientific">Salmonella infantis</name>
    <dbReference type="NCBI Taxonomy" id="595"/>
    <lineage>
        <taxon>Bacteria</taxon>
        <taxon>Pseudomonadati</taxon>
        <taxon>Pseudomonadota</taxon>
        <taxon>Gammaproteobacteria</taxon>
        <taxon>Enterobacterales</taxon>
        <taxon>Enterobacteriaceae</taxon>
        <taxon>Salmonella</taxon>
    </lineage>
</organism>
<proteinExistence type="predicted"/>
<reference evidence="1" key="1">
    <citation type="journal article" date="2018" name="Genome Biol.">
        <title>SKESA: strategic k-mer extension for scrupulous assemblies.</title>
        <authorList>
            <person name="Souvorov A."/>
            <person name="Agarwala R."/>
            <person name="Lipman D.J."/>
        </authorList>
    </citation>
    <scope>NUCLEOTIDE SEQUENCE</scope>
    <source>
        <strain evidence="1">09051564_33_guinea_fowl_Incl1_ESC-S_2009</strain>
    </source>
</reference>
<comment type="caution">
    <text evidence="1">The sequence shown here is derived from an EMBL/GenBank/DDBJ whole genome shotgun (WGS) entry which is preliminary data.</text>
</comment>